<evidence type="ECO:0000256" key="4">
    <source>
        <dbReference type="ARBA" id="ARBA00022679"/>
    </source>
</evidence>
<evidence type="ECO:0000256" key="1">
    <source>
        <dbReference type="ARBA" id="ARBA00000085"/>
    </source>
</evidence>
<keyword evidence="3" id="KW-0597">Phosphoprotein</keyword>
<dbReference type="Gene3D" id="3.30.565.10">
    <property type="entry name" value="Histidine kinase-like ATPase, C-terminal domain"/>
    <property type="match status" value="1"/>
</dbReference>
<dbReference type="SUPFAM" id="SSF55874">
    <property type="entry name" value="ATPase domain of HSP90 chaperone/DNA topoisomerase II/histidine kinase"/>
    <property type="match status" value="1"/>
</dbReference>
<dbReference type="Proteomes" id="UP000052982">
    <property type="component" value="Unassembled WGS sequence"/>
</dbReference>
<evidence type="ECO:0000256" key="6">
    <source>
        <dbReference type="ARBA" id="ARBA00022777"/>
    </source>
</evidence>
<dbReference type="GO" id="GO:0000160">
    <property type="term" value="P:phosphorelay signal transduction system"/>
    <property type="evidence" value="ECO:0007669"/>
    <property type="project" value="TreeGrafter"/>
</dbReference>
<organism evidence="10 11">
    <name type="scientific">Streptomyces griseoruber</name>
    <dbReference type="NCBI Taxonomy" id="1943"/>
    <lineage>
        <taxon>Bacteria</taxon>
        <taxon>Bacillati</taxon>
        <taxon>Actinomycetota</taxon>
        <taxon>Actinomycetes</taxon>
        <taxon>Kitasatosporales</taxon>
        <taxon>Streptomycetaceae</taxon>
        <taxon>Streptomyces</taxon>
    </lineage>
</organism>
<evidence type="ECO:0000256" key="5">
    <source>
        <dbReference type="ARBA" id="ARBA00022692"/>
    </source>
</evidence>
<dbReference type="PANTHER" id="PTHR45436">
    <property type="entry name" value="SENSOR HISTIDINE KINASE YKOH"/>
    <property type="match status" value="1"/>
</dbReference>
<dbReference type="PROSITE" id="PS50109">
    <property type="entry name" value="HIS_KIN"/>
    <property type="match status" value="1"/>
</dbReference>
<dbReference type="InterPro" id="IPR005467">
    <property type="entry name" value="His_kinase_dom"/>
</dbReference>
<dbReference type="CDD" id="cd00075">
    <property type="entry name" value="HATPase"/>
    <property type="match status" value="1"/>
</dbReference>
<dbReference type="EMBL" id="LMWW01000042">
    <property type="protein sequence ID" value="KUN80486.1"/>
    <property type="molecule type" value="Genomic_DNA"/>
</dbReference>
<comment type="caution">
    <text evidence="10">The sequence shown here is derived from an EMBL/GenBank/DDBJ whole genome shotgun (WGS) entry which is preliminary data.</text>
</comment>
<dbReference type="PANTHER" id="PTHR45436:SF5">
    <property type="entry name" value="SENSOR HISTIDINE KINASE TRCS"/>
    <property type="match status" value="1"/>
</dbReference>
<protein>
    <recommendedName>
        <fullName evidence="2">histidine kinase</fullName>
        <ecNumber evidence="2">2.7.13.3</ecNumber>
    </recommendedName>
</protein>
<evidence type="ECO:0000313" key="10">
    <source>
        <dbReference type="EMBL" id="KUN80486.1"/>
    </source>
</evidence>
<sequence length="90" mass="9535">MVRGRPQGLERALGNLLADAAEFDPDGDDPIEVRIRRGVVTVSDRGPGIDADTLPRVFDRFYRADTARAPPGSDSASPSSAMAPTPTAAR</sequence>
<feature type="region of interest" description="Disordered" evidence="8">
    <location>
        <begin position="65"/>
        <end position="90"/>
    </location>
</feature>
<keyword evidence="4" id="KW-0808">Transferase</keyword>
<keyword evidence="7" id="KW-1133">Transmembrane helix</keyword>
<dbReference type="RefSeq" id="WP_055637766.1">
    <property type="nucleotide sequence ID" value="NZ_JBIRRP010000028.1"/>
</dbReference>
<dbReference type="InterPro" id="IPR036890">
    <property type="entry name" value="HATPase_C_sf"/>
</dbReference>
<keyword evidence="11" id="KW-1185">Reference proteome</keyword>
<proteinExistence type="predicted"/>
<evidence type="ECO:0000256" key="8">
    <source>
        <dbReference type="SAM" id="MobiDB-lite"/>
    </source>
</evidence>
<dbReference type="STRING" id="1943.AQJ64_25735"/>
<dbReference type="GO" id="GO:0004673">
    <property type="term" value="F:protein histidine kinase activity"/>
    <property type="evidence" value="ECO:0007669"/>
    <property type="project" value="UniProtKB-EC"/>
</dbReference>
<evidence type="ECO:0000256" key="2">
    <source>
        <dbReference type="ARBA" id="ARBA00012438"/>
    </source>
</evidence>
<evidence type="ECO:0000259" key="9">
    <source>
        <dbReference type="PROSITE" id="PS50109"/>
    </source>
</evidence>
<comment type="catalytic activity">
    <reaction evidence="1">
        <text>ATP + protein L-histidine = ADP + protein N-phospho-L-histidine.</text>
        <dbReference type="EC" id="2.7.13.3"/>
    </reaction>
</comment>
<evidence type="ECO:0000313" key="11">
    <source>
        <dbReference type="Proteomes" id="UP000052982"/>
    </source>
</evidence>
<keyword evidence="7" id="KW-0472">Membrane</keyword>
<feature type="domain" description="Histidine kinase" evidence="9">
    <location>
        <begin position="1"/>
        <end position="73"/>
    </location>
</feature>
<reference evidence="10 11" key="1">
    <citation type="submission" date="2015-10" db="EMBL/GenBank/DDBJ databases">
        <title>Draft genome sequence of Streptomyces griseoruber DSM 40281, type strain for the species Streptomyces griseoruber.</title>
        <authorList>
            <person name="Ruckert C."/>
            <person name="Winkler A."/>
            <person name="Kalinowski J."/>
            <person name="Kampfer P."/>
            <person name="Glaeser S."/>
        </authorList>
    </citation>
    <scope>NUCLEOTIDE SEQUENCE [LARGE SCALE GENOMIC DNA]</scope>
    <source>
        <strain evidence="10 11">DSM 40281</strain>
    </source>
</reference>
<dbReference type="InterPro" id="IPR003594">
    <property type="entry name" value="HATPase_dom"/>
</dbReference>
<dbReference type="InterPro" id="IPR050428">
    <property type="entry name" value="TCS_sensor_his_kinase"/>
</dbReference>
<evidence type="ECO:0000256" key="7">
    <source>
        <dbReference type="ARBA" id="ARBA00022989"/>
    </source>
</evidence>
<accession>A0A117RAR9</accession>
<gene>
    <name evidence="10" type="ORF">AQJ64_25735</name>
</gene>
<keyword evidence="5" id="KW-0812">Transmembrane</keyword>
<feature type="compositionally biased region" description="Low complexity" evidence="8">
    <location>
        <begin position="67"/>
        <end position="90"/>
    </location>
</feature>
<name>A0A117RAR9_9ACTN</name>
<evidence type="ECO:0000256" key="3">
    <source>
        <dbReference type="ARBA" id="ARBA00022553"/>
    </source>
</evidence>
<dbReference type="EC" id="2.7.13.3" evidence="2"/>
<dbReference type="AlphaFoldDB" id="A0A117RAR9"/>
<keyword evidence="6" id="KW-0418">Kinase</keyword>
<dbReference type="GO" id="GO:0005886">
    <property type="term" value="C:plasma membrane"/>
    <property type="evidence" value="ECO:0007669"/>
    <property type="project" value="TreeGrafter"/>
</dbReference>
<dbReference type="Pfam" id="PF02518">
    <property type="entry name" value="HATPase_c"/>
    <property type="match status" value="1"/>
</dbReference>